<evidence type="ECO:0000256" key="1">
    <source>
        <dbReference type="SAM" id="Phobius"/>
    </source>
</evidence>
<evidence type="ECO:0000313" key="2">
    <source>
        <dbReference type="EMBL" id="KAB8287088.1"/>
    </source>
</evidence>
<protein>
    <recommendedName>
        <fullName evidence="6">DUF4190 domain-containing protein</fullName>
    </recommendedName>
</protein>
<gene>
    <name evidence="2" type="ORF">DSM100688_1863</name>
    <name evidence="3" type="ORF">GFD24_06410</name>
</gene>
<dbReference type="OrthoDB" id="3556183at2"/>
<keyword evidence="1" id="KW-0472">Membrane</keyword>
<reference evidence="2 5" key="2">
    <citation type="submission" date="2019-10" db="EMBL/GenBank/DDBJ databases">
        <title>Characterization of the phylogenetic diversity of two novel species belonging to the genus Bifidobacterium: Bifidobacterium cebidarum sp. nov. and Bifidobacterium leontopitheci sp. nov.</title>
        <authorList>
            <person name="Lugli G.A."/>
            <person name="Duranti S."/>
            <person name="Milani C."/>
            <person name="Turroni F."/>
            <person name="Ventura M."/>
        </authorList>
    </citation>
    <scope>NUCLEOTIDE SEQUENCE [LARGE SCALE GENOMIC DNA]</scope>
    <source>
        <strain evidence="2 5">DSM 100688</strain>
    </source>
</reference>
<evidence type="ECO:0000313" key="3">
    <source>
        <dbReference type="EMBL" id="NEG71846.1"/>
    </source>
</evidence>
<keyword evidence="5" id="KW-1185">Reference proteome</keyword>
<evidence type="ECO:0000313" key="4">
    <source>
        <dbReference type="Proteomes" id="UP000469943"/>
    </source>
</evidence>
<name>A0A6L4X0Q7_9BIFI</name>
<evidence type="ECO:0000313" key="5">
    <source>
        <dbReference type="Proteomes" id="UP000482084"/>
    </source>
</evidence>
<organism evidence="2 5">
    <name type="scientific">Bifidobacterium ramosum</name>
    <dbReference type="NCBI Taxonomy" id="1798158"/>
    <lineage>
        <taxon>Bacteria</taxon>
        <taxon>Bacillati</taxon>
        <taxon>Actinomycetota</taxon>
        <taxon>Actinomycetes</taxon>
        <taxon>Bifidobacteriales</taxon>
        <taxon>Bifidobacteriaceae</taxon>
        <taxon>Bifidobacterium</taxon>
    </lineage>
</organism>
<keyword evidence="1" id="KW-1133">Transmembrane helix</keyword>
<dbReference type="Proteomes" id="UP000469943">
    <property type="component" value="Unassembled WGS sequence"/>
</dbReference>
<dbReference type="EMBL" id="WHZX01000004">
    <property type="protein sequence ID" value="NEG71846.1"/>
    <property type="molecule type" value="Genomic_DNA"/>
</dbReference>
<reference evidence="3 4" key="1">
    <citation type="submission" date="2019-10" db="EMBL/GenBank/DDBJ databases">
        <title>Bifidobacterium from non-human primates.</title>
        <authorList>
            <person name="Modesto M."/>
        </authorList>
    </citation>
    <scope>NUCLEOTIDE SEQUENCE [LARGE SCALE GENOMIC DNA]</scope>
    <source>
        <strain evidence="3 4">TREM</strain>
    </source>
</reference>
<feature type="transmembrane region" description="Helical" evidence="1">
    <location>
        <begin position="78"/>
        <end position="103"/>
    </location>
</feature>
<feature type="transmembrane region" description="Helical" evidence="1">
    <location>
        <begin position="40"/>
        <end position="66"/>
    </location>
</feature>
<dbReference type="RefSeq" id="WP_152358876.1">
    <property type="nucleotide sequence ID" value="NZ_WBSM01000011.1"/>
</dbReference>
<sequence>MTEQRNTADQPVKRKVGADGTTVVVNTVVKKSNGVGTAGFVLALLGLLVSWAPVVGWVVWFLGAVFSVVGLFRSPRGLAIAGTVLSFIDVIVILSLAGLVGILL</sequence>
<evidence type="ECO:0008006" key="6">
    <source>
        <dbReference type="Google" id="ProtNLM"/>
    </source>
</evidence>
<keyword evidence="1" id="KW-0812">Transmembrane</keyword>
<comment type="caution">
    <text evidence="2">The sequence shown here is derived from an EMBL/GenBank/DDBJ whole genome shotgun (WGS) entry which is preliminary data.</text>
</comment>
<proteinExistence type="predicted"/>
<dbReference type="AlphaFoldDB" id="A0A6L4X0Q7"/>
<dbReference type="EMBL" id="WBSM01000011">
    <property type="protein sequence ID" value="KAB8287088.1"/>
    <property type="molecule type" value="Genomic_DNA"/>
</dbReference>
<accession>A0A6L4X0Q7</accession>
<dbReference type="Proteomes" id="UP000482084">
    <property type="component" value="Unassembled WGS sequence"/>
</dbReference>